<dbReference type="EMBL" id="JATAAI010000024">
    <property type="protein sequence ID" value="KAK1737655.1"/>
    <property type="molecule type" value="Genomic_DNA"/>
</dbReference>
<dbReference type="FunFam" id="1.10.472.10:FF:000093">
    <property type="entry name" value="Predicted protein"/>
    <property type="match status" value="1"/>
</dbReference>
<name>A0AAD9D9D3_9STRA</name>
<evidence type="ECO:0000313" key="3">
    <source>
        <dbReference type="Proteomes" id="UP001224775"/>
    </source>
</evidence>
<evidence type="ECO:0000259" key="1">
    <source>
        <dbReference type="Pfam" id="PF00134"/>
    </source>
</evidence>
<gene>
    <name evidence="2" type="ORF">QTG54_011639</name>
</gene>
<dbReference type="PANTHER" id="PTHR10177">
    <property type="entry name" value="CYCLINS"/>
    <property type="match status" value="1"/>
</dbReference>
<dbReference type="SUPFAM" id="SSF47954">
    <property type="entry name" value="Cyclin-like"/>
    <property type="match status" value="1"/>
</dbReference>
<dbReference type="InterPro" id="IPR006671">
    <property type="entry name" value="Cyclin_N"/>
</dbReference>
<organism evidence="2 3">
    <name type="scientific">Skeletonema marinoi</name>
    <dbReference type="NCBI Taxonomy" id="267567"/>
    <lineage>
        <taxon>Eukaryota</taxon>
        <taxon>Sar</taxon>
        <taxon>Stramenopiles</taxon>
        <taxon>Ochrophyta</taxon>
        <taxon>Bacillariophyta</taxon>
        <taxon>Coscinodiscophyceae</taxon>
        <taxon>Thalassiosirophycidae</taxon>
        <taxon>Thalassiosirales</taxon>
        <taxon>Skeletonemataceae</taxon>
        <taxon>Skeletonema</taxon>
        <taxon>Skeletonema marinoi-dohrnii complex</taxon>
    </lineage>
</organism>
<dbReference type="Gene3D" id="1.10.472.10">
    <property type="entry name" value="Cyclin-like"/>
    <property type="match status" value="2"/>
</dbReference>
<evidence type="ECO:0000313" key="2">
    <source>
        <dbReference type="EMBL" id="KAK1737655.1"/>
    </source>
</evidence>
<accession>A0AAD9D9D3</accession>
<dbReference type="InterPro" id="IPR036915">
    <property type="entry name" value="Cyclin-like_sf"/>
</dbReference>
<feature type="domain" description="Cyclin N-terminal" evidence="1">
    <location>
        <begin position="56"/>
        <end position="172"/>
    </location>
</feature>
<proteinExistence type="predicted"/>
<dbReference type="AlphaFoldDB" id="A0AAD9D9D3"/>
<dbReference type="Pfam" id="PF00134">
    <property type="entry name" value="Cyclin_N"/>
    <property type="match status" value="1"/>
</dbReference>
<reference evidence="2" key="1">
    <citation type="submission" date="2023-06" db="EMBL/GenBank/DDBJ databases">
        <title>Survivors Of The Sea: Transcriptome response of Skeletonema marinoi to long-term dormancy.</title>
        <authorList>
            <person name="Pinder M.I.M."/>
            <person name="Kourtchenko O."/>
            <person name="Robertson E.K."/>
            <person name="Larsson T."/>
            <person name="Maumus F."/>
            <person name="Osuna-Cruz C.M."/>
            <person name="Vancaester E."/>
            <person name="Stenow R."/>
            <person name="Vandepoele K."/>
            <person name="Ploug H."/>
            <person name="Bruchert V."/>
            <person name="Godhe A."/>
            <person name="Topel M."/>
        </authorList>
    </citation>
    <scope>NUCLEOTIDE SEQUENCE</scope>
    <source>
        <strain evidence="2">R05AC</strain>
    </source>
</reference>
<keyword evidence="3" id="KW-1185">Reference proteome</keyword>
<dbReference type="Proteomes" id="UP001224775">
    <property type="component" value="Unassembled WGS sequence"/>
</dbReference>
<comment type="caution">
    <text evidence="2">The sequence shown here is derived from an EMBL/GenBank/DDBJ whole genome shotgun (WGS) entry which is preliminary data.</text>
</comment>
<protein>
    <submittedName>
        <fullName evidence="2">Cyclin</fullName>
    </submittedName>
</protein>
<dbReference type="InterPro" id="IPR039361">
    <property type="entry name" value="Cyclin"/>
</dbReference>
<sequence>MYHIFYSNKEGGLNMQSSTRGAMEELDCLLVKEQSSQYQISPTLLWNLNGKNKKCSSPLRWRHAICDWYYDFVDHFHFDREVVGVAVNYFDRYTSINAVSLDDNENALSTYHTVAVTALFLAIKLHATSCEVDDLQELRNRALSKILYDTPQPKNILDMEMNMLKALEWSVNPPTLHQFAFLFNKFHPSREICTGSGSYIYEATRYQVELAIFVPQLLAKFKPSIIAFAAMKNTEEKIAAGNPVPTTDMKLSYEALTSHSGVVVDSTAVAQCQMLLKRVCPELPDLEHFHEAATHGTIIDMQVDRNFANSPTIVVDF</sequence>